<evidence type="ECO:0000256" key="3">
    <source>
        <dbReference type="SAM" id="Phobius"/>
    </source>
</evidence>
<proteinExistence type="predicted"/>
<sequence>MSARYSALLALTLLIVHLDFSRAVKCYKCSTMMGSESESVNERWPPHPDCLQGSKELPTCESAYCVAIMGANGTSMLRFCSDGPTQCGKYEGGGVVTWSCGCTTDLCNDWDPATLKAKTSSNTTFLIAIAIAVVVAKMLALF</sequence>
<dbReference type="Proteomes" id="UP001177023">
    <property type="component" value="Unassembled WGS sequence"/>
</dbReference>
<dbReference type="GO" id="GO:0032222">
    <property type="term" value="P:regulation of synaptic transmission, cholinergic"/>
    <property type="evidence" value="ECO:0007669"/>
    <property type="project" value="InterPro"/>
</dbReference>
<feature type="signal peptide" evidence="4">
    <location>
        <begin position="1"/>
        <end position="23"/>
    </location>
</feature>
<feature type="non-terminal residue" evidence="5">
    <location>
        <position position="142"/>
    </location>
</feature>
<evidence type="ECO:0000256" key="2">
    <source>
        <dbReference type="ARBA" id="ARBA00023180"/>
    </source>
</evidence>
<keyword evidence="3" id="KW-0812">Transmembrane</keyword>
<keyword evidence="2" id="KW-0325">Glycoprotein</keyword>
<keyword evidence="6" id="KW-1185">Reference proteome</keyword>
<keyword evidence="3" id="KW-0472">Membrane</keyword>
<evidence type="ECO:0000256" key="1">
    <source>
        <dbReference type="ARBA" id="ARBA00022729"/>
    </source>
</evidence>
<evidence type="ECO:0000313" key="5">
    <source>
        <dbReference type="EMBL" id="CAJ0572081.1"/>
    </source>
</evidence>
<feature type="chain" id="PRO_5041235532" description="Protein quiver" evidence="4">
    <location>
        <begin position="24"/>
        <end position="142"/>
    </location>
</feature>
<comment type="caution">
    <text evidence="5">The sequence shown here is derived from an EMBL/GenBank/DDBJ whole genome shotgun (WGS) entry which is preliminary data.</text>
</comment>
<dbReference type="EMBL" id="CATQJA010002590">
    <property type="protein sequence ID" value="CAJ0572081.1"/>
    <property type="molecule type" value="Genomic_DNA"/>
</dbReference>
<reference evidence="5" key="1">
    <citation type="submission" date="2023-06" db="EMBL/GenBank/DDBJ databases">
        <authorList>
            <person name="Delattre M."/>
        </authorList>
    </citation>
    <scope>NUCLEOTIDE SEQUENCE</scope>
    <source>
        <strain evidence="5">AF72</strain>
    </source>
</reference>
<name>A0AA36FZ24_9BILA</name>
<evidence type="ECO:0000256" key="4">
    <source>
        <dbReference type="SAM" id="SignalP"/>
    </source>
</evidence>
<organism evidence="5 6">
    <name type="scientific">Mesorhabditis spiculigera</name>
    <dbReference type="NCBI Taxonomy" id="96644"/>
    <lineage>
        <taxon>Eukaryota</taxon>
        <taxon>Metazoa</taxon>
        <taxon>Ecdysozoa</taxon>
        <taxon>Nematoda</taxon>
        <taxon>Chromadorea</taxon>
        <taxon>Rhabditida</taxon>
        <taxon>Rhabditina</taxon>
        <taxon>Rhabditomorpha</taxon>
        <taxon>Rhabditoidea</taxon>
        <taxon>Rhabditidae</taxon>
        <taxon>Mesorhabditinae</taxon>
        <taxon>Mesorhabditis</taxon>
    </lineage>
</organism>
<dbReference type="Pfam" id="PF17064">
    <property type="entry name" value="QVR"/>
    <property type="match status" value="1"/>
</dbReference>
<keyword evidence="3" id="KW-1133">Transmembrane helix</keyword>
<dbReference type="InterPro" id="IPR031424">
    <property type="entry name" value="QVR-like"/>
</dbReference>
<dbReference type="GO" id="GO:0030431">
    <property type="term" value="P:sleep"/>
    <property type="evidence" value="ECO:0007669"/>
    <property type="project" value="InterPro"/>
</dbReference>
<protein>
    <recommendedName>
        <fullName evidence="7">Protein quiver</fullName>
    </recommendedName>
</protein>
<keyword evidence="1 4" id="KW-0732">Signal</keyword>
<evidence type="ECO:0008006" key="7">
    <source>
        <dbReference type="Google" id="ProtNLM"/>
    </source>
</evidence>
<feature type="transmembrane region" description="Helical" evidence="3">
    <location>
        <begin position="123"/>
        <end position="141"/>
    </location>
</feature>
<gene>
    <name evidence="5" type="ORF">MSPICULIGERA_LOCUS10475</name>
</gene>
<evidence type="ECO:0000313" key="6">
    <source>
        <dbReference type="Proteomes" id="UP001177023"/>
    </source>
</evidence>
<dbReference type="AlphaFoldDB" id="A0AA36FZ24"/>
<accession>A0AA36FZ24</accession>